<dbReference type="InterPro" id="IPR016087">
    <property type="entry name" value="Chalcone_isomerase"/>
</dbReference>
<organism evidence="8">
    <name type="scientific">Tanacetum cinerariifolium</name>
    <name type="common">Dalmatian daisy</name>
    <name type="synonym">Chrysanthemum cinerariifolium</name>
    <dbReference type="NCBI Taxonomy" id="118510"/>
    <lineage>
        <taxon>Eukaryota</taxon>
        <taxon>Viridiplantae</taxon>
        <taxon>Streptophyta</taxon>
        <taxon>Embryophyta</taxon>
        <taxon>Tracheophyta</taxon>
        <taxon>Spermatophyta</taxon>
        <taxon>Magnoliopsida</taxon>
        <taxon>eudicotyledons</taxon>
        <taxon>Gunneridae</taxon>
        <taxon>Pentapetalae</taxon>
        <taxon>asterids</taxon>
        <taxon>campanulids</taxon>
        <taxon>Asterales</taxon>
        <taxon>Asteraceae</taxon>
        <taxon>Asteroideae</taxon>
        <taxon>Anthemideae</taxon>
        <taxon>Anthemidinae</taxon>
        <taxon>Tanacetum</taxon>
    </lineage>
</organism>
<dbReference type="PANTHER" id="PTHR28039">
    <property type="entry name" value="CHALCONE--FLAVONONE ISOMERASE 1-RELATED"/>
    <property type="match status" value="1"/>
</dbReference>
<evidence type="ECO:0000256" key="5">
    <source>
        <dbReference type="ARBA" id="ARBA00034056"/>
    </source>
</evidence>
<dbReference type="InterPro" id="IPR044164">
    <property type="entry name" value="CFI"/>
</dbReference>
<dbReference type="GO" id="GO:0009813">
    <property type="term" value="P:flavonoid biosynthetic process"/>
    <property type="evidence" value="ECO:0007669"/>
    <property type="project" value="UniProtKB-UniPathway"/>
</dbReference>
<proteinExistence type="inferred from homology"/>
<dbReference type="Gene3D" id="3.50.70.10">
    <property type="match status" value="1"/>
</dbReference>
<accession>A0A699Q806</accession>
<evidence type="ECO:0000256" key="3">
    <source>
        <dbReference type="ARBA" id="ARBA00023241"/>
    </source>
</evidence>
<reference evidence="8" key="1">
    <citation type="journal article" date="2019" name="Sci. Rep.">
        <title>Draft genome of Tanacetum cinerariifolium, the natural source of mosquito coil.</title>
        <authorList>
            <person name="Yamashiro T."/>
            <person name="Shiraishi A."/>
            <person name="Satake H."/>
            <person name="Nakayama K."/>
        </authorList>
    </citation>
    <scope>NUCLEOTIDE SEQUENCE</scope>
</reference>
<dbReference type="UniPathway" id="UPA00154"/>
<dbReference type="SUPFAM" id="SSF54626">
    <property type="entry name" value="Chalcone isomerase"/>
    <property type="match status" value="1"/>
</dbReference>
<keyword evidence="3" id="KW-0284">Flavonoid biosynthesis</keyword>
<gene>
    <name evidence="8" type="ORF">Tci_830542</name>
</gene>
<dbReference type="InterPro" id="IPR016088">
    <property type="entry name" value="Chalcone_isomerase_3-sand"/>
</dbReference>
<evidence type="ECO:0000256" key="4">
    <source>
        <dbReference type="ARBA" id="ARBA00025429"/>
    </source>
</evidence>
<dbReference type="EMBL" id="BKCJ010978089">
    <property type="protein sequence ID" value="GFC58572.1"/>
    <property type="molecule type" value="Genomic_DNA"/>
</dbReference>
<feature type="non-terminal residue" evidence="8">
    <location>
        <position position="1"/>
    </location>
</feature>
<keyword evidence="2 8" id="KW-0413">Isomerase</keyword>
<evidence type="ECO:0000256" key="2">
    <source>
        <dbReference type="ARBA" id="ARBA00023235"/>
    </source>
</evidence>
<sequence length="87" mass="9774">PFEKLIHVNVLVPLTGKDFSEKTSQMMVQMWKNNGTYTDLDGTTVDKYLKVFKDETLIPSGDSVLFTFLPDASITVSTIPEFKLCVV</sequence>
<dbReference type="AlphaFoldDB" id="A0A699Q806"/>
<comment type="catalytic activity">
    <reaction evidence="5">
        <text>a chalcone = a flavanone.</text>
        <dbReference type="EC" id="5.5.1.6"/>
    </reaction>
</comment>
<protein>
    <recommendedName>
        <fullName evidence="6">Chalcone-flavonone isomerase family protein</fullName>
    </recommendedName>
</protein>
<dbReference type="InterPro" id="IPR036298">
    <property type="entry name" value="Chalcone_isomerase_sf"/>
</dbReference>
<evidence type="ECO:0000256" key="6">
    <source>
        <dbReference type="RuleBase" id="RU361158"/>
    </source>
</evidence>
<evidence type="ECO:0000259" key="7">
    <source>
        <dbReference type="Pfam" id="PF02431"/>
    </source>
</evidence>
<evidence type="ECO:0000313" key="8">
    <source>
        <dbReference type="EMBL" id="GFC58572.1"/>
    </source>
</evidence>
<dbReference type="PANTHER" id="PTHR28039:SF8">
    <property type="entry name" value="CHALCONE--FLAVANONE ISOMERASE 1-RELATED"/>
    <property type="match status" value="1"/>
</dbReference>
<comment type="pathway">
    <text evidence="1">Secondary metabolite biosynthesis; flavonoid biosynthesis.</text>
</comment>
<dbReference type="Pfam" id="PF02431">
    <property type="entry name" value="Chalcone"/>
    <property type="match status" value="1"/>
</dbReference>
<comment type="similarity">
    <text evidence="6">Belongs to the chalcone isomerase family.</text>
</comment>
<dbReference type="GO" id="GO:0045430">
    <property type="term" value="F:chalcone isomerase activity"/>
    <property type="evidence" value="ECO:0007669"/>
    <property type="project" value="UniProtKB-EC"/>
</dbReference>
<evidence type="ECO:0000256" key="1">
    <source>
        <dbReference type="ARBA" id="ARBA00004966"/>
    </source>
</evidence>
<comment type="function">
    <text evidence="4">Catalyzes the intramolecular cyclization of bicyclic chalcones into tricyclic (S)-flavanones. Responsible for the isomerization of 4,2',4',6'-tetrahydroxychalcone (also termed chalcone) into naringenin.</text>
</comment>
<feature type="domain" description="Chalcone isomerase" evidence="7">
    <location>
        <begin position="1"/>
        <end position="77"/>
    </location>
</feature>
<name>A0A699Q806_TANCI</name>
<comment type="caution">
    <text evidence="8">The sequence shown here is derived from an EMBL/GenBank/DDBJ whole genome shotgun (WGS) entry which is preliminary data.</text>
</comment>